<keyword evidence="3" id="KW-1185">Reference proteome</keyword>
<dbReference type="HOGENOM" id="CLU_1885415_0_0_1"/>
<feature type="signal peptide" evidence="1">
    <location>
        <begin position="1"/>
        <end position="21"/>
    </location>
</feature>
<dbReference type="RefSeq" id="XP_014552825.1">
    <property type="nucleotide sequence ID" value="XM_014697339.1"/>
</dbReference>
<evidence type="ECO:0000256" key="1">
    <source>
        <dbReference type="SAM" id="SignalP"/>
    </source>
</evidence>
<sequence>MQFLTTIALTLALAFSPSAIAAPNAIANTDLLPRDISSMPNGMKSLLTRDATADSMTLEKRATCVSACLSGCGFCGSQGCLANCQINCSICCAIHNGCCEKDHTLVYTREVGEIDKCRSFEYTNAIFNCVDAIIKLL</sequence>
<organism evidence="2 3">
    <name type="scientific">Bipolaris victoriae (strain FI3)</name>
    <name type="common">Victoria blight of oats agent</name>
    <name type="synonym">Cochliobolus victoriae</name>
    <dbReference type="NCBI Taxonomy" id="930091"/>
    <lineage>
        <taxon>Eukaryota</taxon>
        <taxon>Fungi</taxon>
        <taxon>Dikarya</taxon>
        <taxon>Ascomycota</taxon>
        <taxon>Pezizomycotina</taxon>
        <taxon>Dothideomycetes</taxon>
        <taxon>Pleosporomycetidae</taxon>
        <taxon>Pleosporales</taxon>
        <taxon>Pleosporineae</taxon>
        <taxon>Pleosporaceae</taxon>
        <taxon>Bipolaris</taxon>
    </lineage>
</organism>
<protein>
    <recommendedName>
        <fullName evidence="4">SMB domain-containing protein</fullName>
    </recommendedName>
</protein>
<dbReference type="EMBL" id="KI968791">
    <property type="protein sequence ID" value="EUN23272.1"/>
    <property type="molecule type" value="Genomic_DNA"/>
</dbReference>
<evidence type="ECO:0008006" key="4">
    <source>
        <dbReference type="Google" id="ProtNLM"/>
    </source>
</evidence>
<dbReference type="Proteomes" id="UP000054337">
    <property type="component" value="Unassembled WGS sequence"/>
</dbReference>
<gene>
    <name evidence="2" type="ORF">COCVIDRAFT_19172</name>
</gene>
<evidence type="ECO:0000313" key="2">
    <source>
        <dbReference type="EMBL" id="EUN23272.1"/>
    </source>
</evidence>
<name>W7EGF2_BIPV3</name>
<feature type="chain" id="PRO_5004891303" description="SMB domain-containing protein" evidence="1">
    <location>
        <begin position="22"/>
        <end position="137"/>
    </location>
</feature>
<accession>W7EGF2</accession>
<dbReference type="AlphaFoldDB" id="W7EGF2"/>
<keyword evidence="1" id="KW-0732">Signal</keyword>
<dbReference type="GeneID" id="26252315"/>
<proteinExistence type="predicted"/>
<evidence type="ECO:0000313" key="3">
    <source>
        <dbReference type="Proteomes" id="UP000054337"/>
    </source>
</evidence>
<reference evidence="2 3" key="1">
    <citation type="journal article" date="2013" name="PLoS Genet.">
        <title>Comparative genome structure, secondary metabolite, and effector coding capacity across Cochliobolus pathogens.</title>
        <authorList>
            <person name="Condon B.J."/>
            <person name="Leng Y."/>
            <person name="Wu D."/>
            <person name="Bushley K.E."/>
            <person name="Ohm R.A."/>
            <person name="Otillar R."/>
            <person name="Martin J."/>
            <person name="Schackwitz W."/>
            <person name="Grimwood J."/>
            <person name="MohdZainudin N."/>
            <person name="Xue C."/>
            <person name="Wang R."/>
            <person name="Manning V.A."/>
            <person name="Dhillon B."/>
            <person name="Tu Z.J."/>
            <person name="Steffenson B.J."/>
            <person name="Salamov A."/>
            <person name="Sun H."/>
            <person name="Lowry S."/>
            <person name="LaButti K."/>
            <person name="Han J."/>
            <person name="Copeland A."/>
            <person name="Lindquist E."/>
            <person name="Barry K."/>
            <person name="Schmutz J."/>
            <person name="Baker S.E."/>
            <person name="Ciuffetti L.M."/>
            <person name="Grigoriev I.V."/>
            <person name="Zhong S."/>
            <person name="Turgeon B.G."/>
        </authorList>
    </citation>
    <scope>NUCLEOTIDE SEQUENCE [LARGE SCALE GENOMIC DNA]</scope>
    <source>
        <strain evidence="2 3">FI3</strain>
    </source>
</reference>
<dbReference type="OrthoDB" id="3681044at2759"/>